<name>A0A9L0TTW0_HORSE</name>
<feature type="region of interest" description="Disordered" evidence="1">
    <location>
        <begin position="228"/>
        <end position="266"/>
    </location>
</feature>
<dbReference type="SUPFAM" id="SSF48464">
    <property type="entry name" value="ENTH/VHS domain"/>
    <property type="match status" value="1"/>
</dbReference>
<feature type="compositionally biased region" description="Basic and acidic residues" evidence="1">
    <location>
        <begin position="136"/>
        <end position="147"/>
    </location>
</feature>
<feature type="region of interest" description="Disordered" evidence="1">
    <location>
        <begin position="52"/>
        <end position="147"/>
    </location>
</feature>
<feature type="domain" description="VHS" evidence="2">
    <location>
        <begin position="183"/>
        <end position="235"/>
    </location>
</feature>
<keyword evidence="4" id="KW-1185">Reference proteome</keyword>
<evidence type="ECO:0000313" key="3">
    <source>
        <dbReference type="Ensembl" id="ENSECAP00000090183.1"/>
    </source>
</evidence>
<dbReference type="Ensembl" id="ENSECAT00000094260.1">
    <property type="protein sequence ID" value="ENSECAP00000090183.1"/>
    <property type="gene ID" value="ENSECAG00000014174.4"/>
</dbReference>
<evidence type="ECO:0000313" key="4">
    <source>
        <dbReference type="Proteomes" id="UP000002281"/>
    </source>
</evidence>
<dbReference type="GO" id="GO:0035091">
    <property type="term" value="F:phosphatidylinositol binding"/>
    <property type="evidence" value="ECO:0007669"/>
    <property type="project" value="InterPro"/>
</dbReference>
<dbReference type="InterPro" id="IPR002014">
    <property type="entry name" value="VHS_dom"/>
</dbReference>
<reference evidence="3" key="3">
    <citation type="submission" date="2025-09" db="UniProtKB">
        <authorList>
            <consortium name="Ensembl"/>
        </authorList>
    </citation>
    <scope>IDENTIFICATION</scope>
    <source>
        <strain evidence="3">Thoroughbred</strain>
    </source>
</reference>
<dbReference type="InterPro" id="IPR008942">
    <property type="entry name" value="ENTH_VHS"/>
</dbReference>
<dbReference type="GO" id="GO:0043130">
    <property type="term" value="F:ubiquitin binding"/>
    <property type="evidence" value="ECO:0007669"/>
    <property type="project" value="InterPro"/>
</dbReference>
<proteinExistence type="predicted"/>
<protein>
    <submittedName>
        <fullName evidence="3">Target of myb1 like 1 membrane trafficking protein</fullName>
    </submittedName>
</protein>
<dbReference type="Proteomes" id="UP000002281">
    <property type="component" value="Chromosome 11"/>
</dbReference>
<sequence>PKRFTSFILNPEICIINPIFPCLRRGPRGAEESSNLPVGGAIRAWVSNSQAAAPGQPGLVGTRRPPGSRAPPRVSPGAGSTASAPVPRGAWQVRARPRSPPRVPLPRCPTRCPAAARQALSLGRSPGSARAKRRSQGPERVEPGARDRWSQISWARLSAATMAFAKSHRDPYATSVGHLIEKATFAGVQTEDWGQFMHICDIINTAHDGPKDAVKALKKRISKNYNHKEIQLTLSQPPQGGHRMEGTSVEVSRQRVPDGNKPLPGA</sequence>
<dbReference type="Pfam" id="PF00790">
    <property type="entry name" value="VHS"/>
    <property type="match status" value="1"/>
</dbReference>
<dbReference type="PANTHER" id="PTHR13856:SF28">
    <property type="entry name" value="TOM1-LIKE PROTEIN 1"/>
    <property type="match status" value="1"/>
</dbReference>
<feature type="compositionally biased region" description="Pro residues" evidence="1">
    <location>
        <begin position="98"/>
        <end position="107"/>
    </location>
</feature>
<dbReference type="PROSITE" id="PS50179">
    <property type="entry name" value="VHS"/>
    <property type="match status" value="1"/>
</dbReference>
<dbReference type="AlphaFoldDB" id="A0A9L0TTW0"/>
<dbReference type="PANTHER" id="PTHR13856">
    <property type="entry name" value="VHS DOMAIN CONTAINING PROTEIN FAMILY"/>
    <property type="match status" value="1"/>
</dbReference>
<dbReference type="GeneTree" id="ENSGT00940000160240"/>
<dbReference type="Gene3D" id="1.25.40.90">
    <property type="match status" value="1"/>
</dbReference>
<organism evidence="3 4">
    <name type="scientific">Equus caballus</name>
    <name type="common">Horse</name>
    <dbReference type="NCBI Taxonomy" id="9796"/>
    <lineage>
        <taxon>Eukaryota</taxon>
        <taxon>Metazoa</taxon>
        <taxon>Chordata</taxon>
        <taxon>Craniata</taxon>
        <taxon>Vertebrata</taxon>
        <taxon>Euteleostomi</taxon>
        <taxon>Mammalia</taxon>
        <taxon>Eutheria</taxon>
        <taxon>Laurasiatheria</taxon>
        <taxon>Perissodactyla</taxon>
        <taxon>Equidae</taxon>
        <taxon>Equus</taxon>
    </lineage>
</organism>
<evidence type="ECO:0000256" key="1">
    <source>
        <dbReference type="SAM" id="MobiDB-lite"/>
    </source>
</evidence>
<evidence type="ECO:0000259" key="2">
    <source>
        <dbReference type="PROSITE" id="PS50179"/>
    </source>
</evidence>
<dbReference type="SMART" id="SM00288">
    <property type="entry name" value="VHS"/>
    <property type="match status" value="1"/>
</dbReference>
<reference evidence="3 4" key="1">
    <citation type="journal article" date="2009" name="Science">
        <title>Genome sequence, comparative analysis, and population genetics of the domestic horse.</title>
        <authorList>
            <consortium name="Broad Institute Genome Sequencing Platform"/>
            <consortium name="Broad Institute Whole Genome Assembly Team"/>
            <person name="Wade C.M."/>
            <person name="Giulotto E."/>
            <person name="Sigurdsson S."/>
            <person name="Zoli M."/>
            <person name="Gnerre S."/>
            <person name="Imsland F."/>
            <person name="Lear T.L."/>
            <person name="Adelson D.L."/>
            <person name="Bailey E."/>
            <person name="Bellone R.R."/>
            <person name="Bloecker H."/>
            <person name="Distl O."/>
            <person name="Edgar R.C."/>
            <person name="Garber M."/>
            <person name="Leeb T."/>
            <person name="Mauceli E."/>
            <person name="MacLeod J.N."/>
            <person name="Penedo M.C.T."/>
            <person name="Raison J.M."/>
            <person name="Sharpe T."/>
            <person name="Vogel J."/>
            <person name="Andersson L."/>
            <person name="Antczak D.F."/>
            <person name="Biagi T."/>
            <person name="Binns M.M."/>
            <person name="Chowdhary B.P."/>
            <person name="Coleman S.J."/>
            <person name="Della Valle G."/>
            <person name="Fryc S."/>
            <person name="Guerin G."/>
            <person name="Hasegawa T."/>
            <person name="Hill E.W."/>
            <person name="Jurka J."/>
            <person name="Kiialainen A."/>
            <person name="Lindgren G."/>
            <person name="Liu J."/>
            <person name="Magnani E."/>
            <person name="Mickelson J.R."/>
            <person name="Murray J."/>
            <person name="Nergadze S.G."/>
            <person name="Onofrio R."/>
            <person name="Pedroni S."/>
            <person name="Piras M.F."/>
            <person name="Raudsepp T."/>
            <person name="Rocchi M."/>
            <person name="Roeed K.H."/>
            <person name="Ryder O.A."/>
            <person name="Searle S."/>
            <person name="Skow L."/>
            <person name="Swinburne J.E."/>
            <person name="Syvaenen A.C."/>
            <person name="Tozaki T."/>
            <person name="Valberg S.J."/>
            <person name="Vaudin M."/>
            <person name="White J.R."/>
            <person name="Zody M.C."/>
            <person name="Lander E.S."/>
            <person name="Lindblad-Toh K."/>
        </authorList>
    </citation>
    <scope>NUCLEOTIDE SEQUENCE [LARGE SCALE GENOMIC DNA]</scope>
    <source>
        <strain evidence="3 4">Thoroughbred</strain>
    </source>
</reference>
<accession>A0A9L0TTW0</accession>
<gene>
    <name evidence="3" type="primary">TOM1L1</name>
</gene>
<reference evidence="3" key="2">
    <citation type="submission" date="2025-08" db="UniProtKB">
        <authorList>
            <consortium name="Ensembl"/>
        </authorList>
    </citation>
    <scope>IDENTIFICATION</scope>
    <source>
        <strain evidence="3">Thoroughbred</strain>
    </source>
</reference>